<keyword evidence="1" id="KW-0472">Membrane</keyword>
<feature type="transmembrane region" description="Helical" evidence="1">
    <location>
        <begin position="240"/>
        <end position="263"/>
    </location>
</feature>
<dbReference type="Proteomes" id="UP000419743">
    <property type="component" value="Unassembled WGS sequence"/>
</dbReference>
<dbReference type="AlphaFoldDB" id="A0A7M4DGQ3"/>
<evidence type="ECO:0000256" key="1">
    <source>
        <dbReference type="SAM" id="Phobius"/>
    </source>
</evidence>
<keyword evidence="1" id="KW-0812">Transmembrane</keyword>
<organism evidence="2 3">
    <name type="scientific">Occultella aeris</name>
    <dbReference type="NCBI Taxonomy" id="2761496"/>
    <lineage>
        <taxon>Bacteria</taxon>
        <taxon>Bacillati</taxon>
        <taxon>Actinomycetota</taxon>
        <taxon>Actinomycetes</taxon>
        <taxon>Micrococcales</taxon>
        <taxon>Ruaniaceae</taxon>
        <taxon>Occultella</taxon>
    </lineage>
</organism>
<dbReference type="RefSeq" id="WP_156740114.1">
    <property type="nucleotide sequence ID" value="NZ_CACRYJ010000017.1"/>
</dbReference>
<keyword evidence="3" id="KW-1185">Reference proteome</keyword>
<protein>
    <submittedName>
        <fullName evidence="2">Uncharacterized protein</fullName>
    </submittedName>
</protein>
<proteinExistence type="predicted"/>
<keyword evidence="1" id="KW-1133">Transmembrane helix</keyword>
<accession>A0A7M4DGQ3</accession>
<gene>
    <name evidence="2" type="ORF">HALOF300_01300</name>
</gene>
<feature type="transmembrane region" description="Helical" evidence="1">
    <location>
        <begin position="275"/>
        <end position="295"/>
    </location>
</feature>
<reference evidence="2 3" key="1">
    <citation type="submission" date="2019-11" db="EMBL/GenBank/DDBJ databases">
        <authorList>
            <person name="Criscuolo A."/>
        </authorList>
    </citation>
    <scope>NUCLEOTIDE SEQUENCE [LARGE SCALE GENOMIC DNA]</scope>
    <source>
        <strain evidence="2">CIP111667</strain>
    </source>
</reference>
<feature type="transmembrane region" description="Helical" evidence="1">
    <location>
        <begin position="138"/>
        <end position="159"/>
    </location>
</feature>
<name>A0A7M4DGQ3_9MICO</name>
<dbReference type="EMBL" id="CACRYJ010000017">
    <property type="protein sequence ID" value="VZO36096.1"/>
    <property type="molecule type" value="Genomic_DNA"/>
</dbReference>
<evidence type="ECO:0000313" key="3">
    <source>
        <dbReference type="Proteomes" id="UP000419743"/>
    </source>
</evidence>
<feature type="transmembrane region" description="Helical" evidence="1">
    <location>
        <begin position="171"/>
        <end position="191"/>
    </location>
</feature>
<feature type="transmembrane region" description="Helical" evidence="1">
    <location>
        <begin position="32"/>
        <end position="50"/>
    </location>
</feature>
<feature type="transmembrane region" description="Helical" evidence="1">
    <location>
        <begin position="93"/>
        <end position="118"/>
    </location>
</feature>
<comment type="caution">
    <text evidence="2">The sequence shown here is derived from an EMBL/GenBank/DDBJ whole genome shotgun (WGS) entry which is preliminary data.</text>
</comment>
<sequence>MQTIEPATRRPRPTSGAWVPTVPEWRRWHRPLLFTAAGMATLAVFSAIAIMVDDRTLMDEPIWVKTLKFGFSFGTYLLTLAWLISRMTRARRFAWWTGTAFAVISAIEVGVIAAAAATGTYSHFNTAEDPLNLVVQAVFKYGIPVMFLTNVVMAVMVLFQRIDDRPVTTTIRWGLLLSTLGMFAAFFIVSVGGQGVRTVEDANGRSVELNAGHGIGDLDGNGMFLTNWSLTGGDMRVPHFVGLHGIQVLVVVTVLLAVLVDRYAWLRDERVRAGLVRWLAVGYLGLFLTLAWQALRGQSVVDPDGVTLVALIASVGIALAGMLVTARRSARGR</sequence>
<feature type="transmembrane region" description="Helical" evidence="1">
    <location>
        <begin position="62"/>
        <end position="84"/>
    </location>
</feature>
<evidence type="ECO:0000313" key="2">
    <source>
        <dbReference type="EMBL" id="VZO36096.1"/>
    </source>
</evidence>
<feature type="transmembrane region" description="Helical" evidence="1">
    <location>
        <begin position="307"/>
        <end position="326"/>
    </location>
</feature>